<gene>
    <name evidence="1" type="ORF">CQ394_17775</name>
</gene>
<comment type="caution">
    <text evidence="1">The sequence shown here is derived from an EMBL/GenBank/DDBJ whole genome shotgun (WGS) entry which is preliminary data.</text>
</comment>
<dbReference type="InterPro" id="IPR006724">
    <property type="entry name" value="Phage_TTP"/>
</dbReference>
<dbReference type="NCBIfam" id="TIGR01603">
    <property type="entry name" value="maj_tail_phi13"/>
    <property type="match status" value="1"/>
</dbReference>
<evidence type="ECO:0000313" key="2">
    <source>
        <dbReference type="Proteomes" id="UP000220840"/>
    </source>
</evidence>
<proteinExistence type="predicted"/>
<evidence type="ECO:0000313" key="1">
    <source>
        <dbReference type="EMBL" id="PEG29220.1"/>
    </source>
</evidence>
<reference evidence="1 2" key="1">
    <citation type="submission" date="2017-10" db="EMBL/GenBank/DDBJ databases">
        <title>Effective Description of Clostridium neonatale sp. nov. linked to necrotizing enterocolitis in neonates and a clarification of species assignable to the genus Clostridium (Prazmowski 1880) emend. Lawson and Rainey 2016.</title>
        <authorList>
            <person name="Bernard K."/>
            <person name="Burdz T."/>
            <person name="Wiebe D."/>
            <person name="Balcewich B."/>
            <person name="Alfa M."/>
            <person name="Bernier A.-M."/>
        </authorList>
    </citation>
    <scope>NUCLEOTIDE SEQUENCE [LARGE SCALE GENOMIC DNA]</scope>
    <source>
        <strain evidence="1 2">LCDC99A005</strain>
    </source>
</reference>
<keyword evidence="2" id="KW-1185">Reference proteome</keyword>
<dbReference type="OrthoDB" id="3078218at2"/>
<dbReference type="EMBL" id="PDCJ01000004">
    <property type="protein sequence ID" value="PEG29220.1"/>
    <property type="molecule type" value="Genomic_DNA"/>
</dbReference>
<accession>A0A2A7MCC1</accession>
<dbReference type="Proteomes" id="UP000220840">
    <property type="component" value="Unassembled WGS sequence"/>
</dbReference>
<sequence length="195" mass="21655">MSGVVNSAPVGVENLVYAILNDETTPDYEIPAFISPAINVKINPKSNSDTLYADNRAVETVSSLGEVEVEIETQDLPLEIQSALLGHNLDAETKVMCYEANDIAPYVALGFKVKKANGKYRYAWLLKGKFSEPEEEHSTQEDKTKFQTPKLKGTFLTRADGRWKYTADEDSGFKGGSTWFTKVYEKAVTQESQEG</sequence>
<organism evidence="1 2">
    <name type="scientific">Clostridium neonatale</name>
    <dbReference type="NCBI Taxonomy" id="137838"/>
    <lineage>
        <taxon>Bacteria</taxon>
        <taxon>Bacillati</taxon>
        <taxon>Bacillota</taxon>
        <taxon>Clostridia</taxon>
        <taxon>Eubacteriales</taxon>
        <taxon>Clostridiaceae</taxon>
        <taxon>Clostridium</taxon>
    </lineage>
</organism>
<dbReference type="AlphaFoldDB" id="A0A2A7MCC1"/>
<protein>
    <submittedName>
        <fullName evidence="1">Phage tail protein</fullName>
    </submittedName>
</protein>
<dbReference type="Pfam" id="PF04630">
    <property type="entry name" value="Phage_TTP_1"/>
    <property type="match status" value="1"/>
</dbReference>
<dbReference type="InterPro" id="IPR006490">
    <property type="entry name" value="Maj_tail_phi13"/>
</dbReference>
<dbReference type="STRING" id="137838.GCA_001458595_00964"/>
<name>A0A2A7MCC1_9CLOT</name>
<dbReference type="RefSeq" id="WP_058293885.1">
    <property type="nucleotide sequence ID" value="NZ_CAMTCZ010000011.1"/>
</dbReference>